<dbReference type="InterPro" id="IPR002508">
    <property type="entry name" value="MurNAc-LAA_cat"/>
</dbReference>
<dbReference type="CDD" id="cd02696">
    <property type="entry name" value="MurNAc-LAA"/>
    <property type="match status" value="1"/>
</dbReference>
<feature type="domain" description="SH3b" evidence="5">
    <location>
        <begin position="181"/>
        <end position="243"/>
    </location>
</feature>
<name>A0A3L7K2P8_9BACI</name>
<evidence type="ECO:0000256" key="2">
    <source>
        <dbReference type="ARBA" id="ARBA00022801"/>
    </source>
</evidence>
<keyword evidence="7" id="KW-1185">Reference proteome</keyword>
<dbReference type="PROSITE" id="PS51272">
    <property type="entry name" value="SLH"/>
    <property type="match status" value="2"/>
</dbReference>
<evidence type="ECO:0000313" key="6">
    <source>
        <dbReference type="EMBL" id="RLQ96895.1"/>
    </source>
</evidence>
<keyword evidence="2" id="KW-0378">Hydrolase</keyword>
<accession>A0A3L7K2P8</accession>
<dbReference type="Gene3D" id="2.30.30.40">
    <property type="entry name" value="SH3 Domains"/>
    <property type="match status" value="1"/>
</dbReference>
<dbReference type="Proteomes" id="UP000276770">
    <property type="component" value="Unassembled WGS sequence"/>
</dbReference>
<dbReference type="PANTHER" id="PTHR30404:SF0">
    <property type="entry name" value="N-ACETYLMURAMOYL-L-ALANINE AMIDASE AMIC"/>
    <property type="match status" value="1"/>
</dbReference>
<evidence type="ECO:0008006" key="8">
    <source>
        <dbReference type="Google" id="ProtNLM"/>
    </source>
</evidence>
<dbReference type="PANTHER" id="PTHR30404">
    <property type="entry name" value="N-ACETYLMURAMOYL-L-ALANINE AMIDASE"/>
    <property type="match status" value="1"/>
</dbReference>
<dbReference type="EMBL" id="RCVZ01000003">
    <property type="protein sequence ID" value="RLQ96895.1"/>
    <property type="molecule type" value="Genomic_DNA"/>
</dbReference>
<keyword evidence="3" id="KW-0961">Cell wall biogenesis/degradation</keyword>
<dbReference type="InterPro" id="IPR003646">
    <property type="entry name" value="SH3-like_bac-type"/>
</dbReference>
<evidence type="ECO:0000259" key="4">
    <source>
        <dbReference type="PROSITE" id="PS51272"/>
    </source>
</evidence>
<dbReference type="GO" id="GO:0030288">
    <property type="term" value="C:outer membrane-bounded periplasmic space"/>
    <property type="evidence" value="ECO:0007669"/>
    <property type="project" value="TreeGrafter"/>
</dbReference>
<evidence type="ECO:0000256" key="1">
    <source>
        <dbReference type="ARBA" id="ARBA00022729"/>
    </source>
</evidence>
<comment type="caution">
    <text evidence="6">The sequence shown here is derived from an EMBL/GenBank/DDBJ whole genome shotgun (WGS) entry which is preliminary data.</text>
</comment>
<dbReference type="GO" id="GO:0009253">
    <property type="term" value="P:peptidoglycan catabolic process"/>
    <property type="evidence" value="ECO:0007669"/>
    <property type="project" value="InterPro"/>
</dbReference>
<dbReference type="GO" id="GO:0008745">
    <property type="term" value="F:N-acetylmuramoyl-L-alanine amidase activity"/>
    <property type="evidence" value="ECO:0007669"/>
    <property type="project" value="InterPro"/>
</dbReference>
<dbReference type="SMART" id="SM00287">
    <property type="entry name" value="SH3b"/>
    <property type="match status" value="1"/>
</dbReference>
<dbReference type="Pfam" id="PF08239">
    <property type="entry name" value="SH3_3"/>
    <property type="match status" value="1"/>
</dbReference>
<evidence type="ECO:0000256" key="3">
    <source>
        <dbReference type="ARBA" id="ARBA00023316"/>
    </source>
</evidence>
<dbReference type="SUPFAM" id="SSF53187">
    <property type="entry name" value="Zn-dependent exopeptidases"/>
    <property type="match status" value="1"/>
</dbReference>
<dbReference type="Pfam" id="PF01520">
    <property type="entry name" value="Amidase_3"/>
    <property type="match status" value="1"/>
</dbReference>
<proteinExistence type="predicted"/>
<sequence>MFSTQAGAATFSDVGDTHRAKDEIYYLATGKIANGEKDGHFYPDRQVTRAEAAAMIGRTLQLNGNQVNTDFSDVGSNNFASGYIEEAAKKKIITGYNDGTFKPEKPVARGEMAIMISRAFGYGATTINGAAKQLMDKGISSGTADGSFGTSLPIIRSDFSVFLARSINAEMRMDGEQPDFSTVKYVNADALNMRKGPSTLFDPVTQIPQNGQVKVAYMIGKWAYVQYNQSVGFVHSDFLSDSQVDQSSSNIAGKTIVIDPGHGSPDTGASGYGLLEKDVVLDTGLRVKGYLSQTPFNVLMTRETDKKIELSDRVTFAREHNADIFVSIHANSYKGDSSGTETYYYSAAYHNPNVDASTALATYIQHRLLDFWHLPDRGVRNGDFHVIRENTMPAVLTELGFIDYKSDNDKLKSPYWRQEAAKAIYLGILDYYYHYKNYNDVLPLYDLLQAQPSTKWY</sequence>
<dbReference type="Pfam" id="PF00395">
    <property type="entry name" value="SLH"/>
    <property type="match status" value="2"/>
</dbReference>
<dbReference type="InterPro" id="IPR050695">
    <property type="entry name" value="N-acetylmuramoyl_amidase_3"/>
</dbReference>
<dbReference type="SMART" id="SM00646">
    <property type="entry name" value="Ami_3"/>
    <property type="match status" value="1"/>
</dbReference>
<dbReference type="InterPro" id="IPR001119">
    <property type="entry name" value="SLH_dom"/>
</dbReference>
<keyword evidence="1" id="KW-0732">Signal</keyword>
<protein>
    <recommendedName>
        <fullName evidence="8">Cell wall hydrolase</fullName>
    </recommendedName>
</protein>
<evidence type="ECO:0000313" key="7">
    <source>
        <dbReference type="Proteomes" id="UP000276770"/>
    </source>
</evidence>
<dbReference type="GO" id="GO:0071555">
    <property type="term" value="P:cell wall organization"/>
    <property type="evidence" value="ECO:0007669"/>
    <property type="project" value="UniProtKB-KW"/>
</dbReference>
<reference evidence="6 7" key="1">
    <citation type="submission" date="2018-10" db="EMBL/GenBank/DDBJ databases">
        <title>Falsibacillus sp. genome draft.</title>
        <authorList>
            <person name="Shi S."/>
        </authorList>
    </citation>
    <scope>NUCLEOTIDE SEQUENCE [LARGE SCALE GENOMIC DNA]</scope>
    <source>
        <strain evidence="6 7">GY 10110</strain>
    </source>
</reference>
<dbReference type="PROSITE" id="PS51781">
    <property type="entry name" value="SH3B"/>
    <property type="match status" value="1"/>
</dbReference>
<gene>
    <name evidence="6" type="ORF">D9X91_06980</name>
</gene>
<dbReference type="Gene3D" id="3.40.630.40">
    <property type="entry name" value="Zn-dependent exopeptidases"/>
    <property type="match status" value="1"/>
</dbReference>
<evidence type="ECO:0000259" key="5">
    <source>
        <dbReference type="PROSITE" id="PS51781"/>
    </source>
</evidence>
<feature type="domain" description="SLH" evidence="4">
    <location>
        <begin position="7"/>
        <end position="66"/>
    </location>
</feature>
<organism evidence="6 7">
    <name type="scientific">Falsibacillus albus</name>
    <dbReference type="NCBI Taxonomy" id="2478915"/>
    <lineage>
        <taxon>Bacteria</taxon>
        <taxon>Bacillati</taxon>
        <taxon>Bacillota</taxon>
        <taxon>Bacilli</taxon>
        <taxon>Bacillales</taxon>
        <taxon>Bacillaceae</taxon>
        <taxon>Falsibacillus</taxon>
    </lineage>
</organism>
<feature type="domain" description="SLH" evidence="4">
    <location>
        <begin position="67"/>
        <end position="130"/>
    </location>
</feature>
<dbReference type="OrthoDB" id="9806267at2"/>
<dbReference type="AlphaFoldDB" id="A0A3L7K2P8"/>